<organism evidence="2 3">
    <name type="scientific">Cellulomonas wangleii</name>
    <dbReference type="NCBI Taxonomy" id="2816956"/>
    <lineage>
        <taxon>Bacteria</taxon>
        <taxon>Bacillati</taxon>
        <taxon>Actinomycetota</taxon>
        <taxon>Actinomycetes</taxon>
        <taxon>Micrococcales</taxon>
        <taxon>Cellulomonadaceae</taxon>
        <taxon>Cellulomonas</taxon>
    </lineage>
</organism>
<gene>
    <name evidence="2" type="ORF">KG103_10390</name>
</gene>
<dbReference type="EMBL" id="CP074405">
    <property type="protein sequence ID" value="QVI60942.1"/>
    <property type="molecule type" value="Genomic_DNA"/>
</dbReference>
<dbReference type="Pfam" id="PF13302">
    <property type="entry name" value="Acetyltransf_3"/>
    <property type="match status" value="1"/>
</dbReference>
<evidence type="ECO:0000259" key="1">
    <source>
        <dbReference type="PROSITE" id="PS51186"/>
    </source>
</evidence>
<proteinExistence type="predicted"/>
<keyword evidence="3" id="KW-1185">Reference proteome</keyword>
<dbReference type="Gene3D" id="3.40.630.30">
    <property type="match status" value="1"/>
</dbReference>
<dbReference type="SUPFAM" id="SSF55729">
    <property type="entry name" value="Acyl-CoA N-acyltransferases (Nat)"/>
    <property type="match status" value="1"/>
</dbReference>
<evidence type="ECO:0000313" key="3">
    <source>
        <dbReference type="Proteomes" id="UP000677804"/>
    </source>
</evidence>
<dbReference type="PROSITE" id="PS51186">
    <property type="entry name" value="GNAT"/>
    <property type="match status" value="1"/>
</dbReference>
<feature type="domain" description="N-acetyltransferase" evidence="1">
    <location>
        <begin position="14"/>
        <end position="176"/>
    </location>
</feature>
<accession>A0ABX8D5C0</accession>
<protein>
    <submittedName>
        <fullName evidence="2">GNAT family N-acetyltransferase</fullName>
    </submittedName>
</protein>
<evidence type="ECO:0000313" key="2">
    <source>
        <dbReference type="EMBL" id="QVI60942.1"/>
    </source>
</evidence>
<reference evidence="2 3" key="1">
    <citation type="submission" date="2021-05" db="EMBL/GenBank/DDBJ databases">
        <title>Novel species in genus Cellulomonas.</title>
        <authorList>
            <person name="Zhang G."/>
        </authorList>
    </citation>
    <scope>NUCLEOTIDE SEQUENCE [LARGE SCALE GENOMIC DNA]</scope>
    <source>
        <strain evidence="3">zg-ZUI222</strain>
    </source>
</reference>
<dbReference type="RefSeq" id="WP_207341199.1">
    <property type="nucleotide sequence ID" value="NZ_CP074405.1"/>
</dbReference>
<dbReference type="InterPro" id="IPR000182">
    <property type="entry name" value="GNAT_dom"/>
</dbReference>
<sequence>MLVLPTPAPTFGGVRLRAFGPRDVGMVQDLSTDPYTPLTGTLVADATAAQAQEWIDRQHERLVTGAGYSFCVADAADDRALGQVGLWLADIEHGRATAGYGVAPTERGRGVAARALTAVTAFAWTIPELHRIELLIEPWNVASTRTAENAGYEREGLLRSRQVIGGRRVDMLLYSAIRPSIATMRMLRARQQQGRPAPDTLARKHRP</sequence>
<dbReference type="PANTHER" id="PTHR43441:SF10">
    <property type="entry name" value="ACETYLTRANSFERASE"/>
    <property type="match status" value="1"/>
</dbReference>
<name>A0ABX8D5C0_9CELL</name>
<dbReference type="InterPro" id="IPR051908">
    <property type="entry name" value="Ribosomal_N-acetyltransferase"/>
</dbReference>
<dbReference type="InterPro" id="IPR016181">
    <property type="entry name" value="Acyl_CoA_acyltransferase"/>
</dbReference>
<dbReference type="PANTHER" id="PTHR43441">
    <property type="entry name" value="RIBOSOMAL-PROTEIN-SERINE ACETYLTRANSFERASE"/>
    <property type="match status" value="1"/>
</dbReference>
<dbReference type="Proteomes" id="UP000677804">
    <property type="component" value="Chromosome"/>
</dbReference>